<dbReference type="InterPro" id="IPR037459">
    <property type="entry name" value="RhgT-like"/>
</dbReference>
<feature type="chain" id="PRO_5009921200" evidence="4">
    <location>
        <begin position="22"/>
        <end position="1112"/>
    </location>
</feature>
<dbReference type="GO" id="GO:0045493">
    <property type="term" value="P:xylan catabolic process"/>
    <property type="evidence" value="ECO:0007669"/>
    <property type="project" value="InterPro"/>
</dbReference>
<dbReference type="GO" id="GO:0031222">
    <property type="term" value="P:arabinan catabolic process"/>
    <property type="evidence" value="ECO:0007669"/>
    <property type="project" value="TreeGrafter"/>
</dbReference>
<dbReference type="AlphaFoldDB" id="A0A1M6TY42"/>
<evidence type="ECO:0000313" key="7">
    <source>
        <dbReference type="Proteomes" id="UP000184130"/>
    </source>
</evidence>
<dbReference type="InterPro" id="IPR013830">
    <property type="entry name" value="SGNH_hydro"/>
</dbReference>
<evidence type="ECO:0000259" key="5">
    <source>
        <dbReference type="PROSITE" id="PS51820"/>
    </source>
</evidence>
<comment type="similarity">
    <text evidence="1">Belongs to the glycosyl hydrolase 3 family.</text>
</comment>
<dbReference type="Gene3D" id="3.20.20.300">
    <property type="entry name" value="Glycoside hydrolase, family 3, N-terminal domain"/>
    <property type="match status" value="1"/>
</dbReference>
<keyword evidence="2 4" id="KW-0732">Signal</keyword>
<dbReference type="InterPro" id="IPR017853">
    <property type="entry name" value="GH"/>
</dbReference>
<dbReference type="InterPro" id="IPR037524">
    <property type="entry name" value="PA14/GLEYA"/>
</dbReference>
<dbReference type="InterPro" id="IPR001764">
    <property type="entry name" value="Glyco_hydro_3_N"/>
</dbReference>
<evidence type="ECO:0000256" key="3">
    <source>
        <dbReference type="ARBA" id="ARBA00022801"/>
    </source>
</evidence>
<dbReference type="Pfam" id="PF13472">
    <property type="entry name" value="Lipase_GDSL_2"/>
    <property type="match status" value="1"/>
</dbReference>
<organism evidence="6 7">
    <name type="scientific">Xylanibacter ruminicola</name>
    <name type="common">Prevotella ruminicola</name>
    <dbReference type="NCBI Taxonomy" id="839"/>
    <lineage>
        <taxon>Bacteria</taxon>
        <taxon>Pseudomonadati</taxon>
        <taxon>Bacteroidota</taxon>
        <taxon>Bacteroidia</taxon>
        <taxon>Bacteroidales</taxon>
        <taxon>Prevotellaceae</taxon>
        <taxon>Xylanibacter</taxon>
    </lineage>
</organism>
<dbReference type="InterPro" id="IPR026891">
    <property type="entry name" value="Fn3-like"/>
</dbReference>
<dbReference type="PROSITE" id="PS51820">
    <property type="entry name" value="PA14"/>
    <property type="match status" value="1"/>
</dbReference>
<accession>A0A1M6TY42</accession>
<proteinExistence type="inferred from homology"/>
<dbReference type="PANTHER" id="PTHR42721">
    <property type="entry name" value="SUGAR HYDROLASE-RELATED"/>
    <property type="match status" value="1"/>
</dbReference>
<dbReference type="GO" id="GO:0046556">
    <property type="term" value="F:alpha-L-arabinofuranosidase activity"/>
    <property type="evidence" value="ECO:0007669"/>
    <property type="project" value="TreeGrafter"/>
</dbReference>
<dbReference type="Gene3D" id="2.60.40.10">
    <property type="entry name" value="Immunoglobulins"/>
    <property type="match status" value="1"/>
</dbReference>
<dbReference type="RefSeq" id="WP_081373126.1">
    <property type="nucleotide sequence ID" value="NZ_FRBD01000007.1"/>
</dbReference>
<dbReference type="SUPFAM" id="SSF52266">
    <property type="entry name" value="SGNH hydrolase"/>
    <property type="match status" value="1"/>
</dbReference>
<dbReference type="Pfam" id="PF01915">
    <property type="entry name" value="Glyco_hydro_3_C"/>
    <property type="match status" value="1"/>
</dbReference>
<dbReference type="InterPro" id="IPR036514">
    <property type="entry name" value="SGNH_hydro_sf"/>
</dbReference>
<dbReference type="InterPro" id="IPR036881">
    <property type="entry name" value="Glyco_hydro_3_C_sf"/>
</dbReference>
<dbReference type="SMART" id="SM01217">
    <property type="entry name" value="Fn3_like"/>
    <property type="match status" value="1"/>
</dbReference>
<evidence type="ECO:0000256" key="4">
    <source>
        <dbReference type="SAM" id="SignalP"/>
    </source>
</evidence>
<dbReference type="CDD" id="cd01821">
    <property type="entry name" value="Rhamnogalacturan_acetylesterase_like"/>
    <property type="match status" value="1"/>
</dbReference>
<dbReference type="NCBIfam" id="NF041776">
    <property type="entry name" value="xylosidase_Xyl3A"/>
    <property type="match status" value="1"/>
</dbReference>
<dbReference type="Pfam" id="PF07691">
    <property type="entry name" value="PA14"/>
    <property type="match status" value="1"/>
</dbReference>
<keyword evidence="3" id="KW-0378">Hydrolase</keyword>
<dbReference type="SMART" id="SM00758">
    <property type="entry name" value="PA14"/>
    <property type="match status" value="1"/>
</dbReference>
<dbReference type="PRINTS" id="PR00133">
    <property type="entry name" value="GLHYDRLASE3"/>
</dbReference>
<dbReference type="SUPFAM" id="SSF52279">
    <property type="entry name" value="Beta-D-glucan exohydrolase, C-terminal domain"/>
    <property type="match status" value="1"/>
</dbReference>
<dbReference type="GO" id="GO:0016788">
    <property type="term" value="F:hydrolase activity, acting on ester bonds"/>
    <property type="evidence" value="ECO:0007669"/>
    <property type="project" value="UniProtKB-ARBA"/>
</dbReference>
<dbReference type="SUPFAM" id="SSF51445">
    <property type="entry name" value="(Trans)glycosidases"/>
    <property type="match status" value="1"/>
</dbReference>
<dbReference type="Gene3D" id="3.40.50.1110">
    <property type="entry name" value="SGNH hydrolase"/>
    <property type="match status" value="1"/>
</dbReference>
<dbReference type="OrthoDB" id="9805821at2"/>
<dbReference type="InterPro" id="IPR013783">
    <property type="entry name" value="Ig-like_fold"/>
</dbReference>
<evidence type="ECO:0000256" key="1">
    <source>
        <dbReference type="ARBA" id="ARBA00005336"/>
    </source>
</evidence>
<evidence type="ECO:0000313" key="6">
    <source>
        <dbReference type="EMBL" id="SHK61955.1"/>
    </source>
</evidence>
<evidence type="ECO:0000256" key="2">
    <source>
        <dbReference type="ARBA" id="ARBA00022729"/>
    </source>
</evidence>
<feature type="signal peptide" evidence="4">
    <location>
        <begin position="1"/>
        <end position="21"/>
    </location>
</feature>
<feature type="domain" description="PA14" evidence="5">
    <location>
        <begin position="712"/>
        <end position="855"/>
    </location>
</feature>
<dbReference type="Pfam" id="PF00933">
    <property type="entry name" value="Glyco_hydro_3"/>
    <property type="match status" value="1"/>
</dbReference>
<dbReference type="InterPro" id="IPR036962">
    <property type="entry name" value="Glyco_hydro_3_N_sf"/>
</dbReference>
<dbReference type="Proteomes" id="UP000184130">
    <property type="component" value="Unassembled WGS sequence"/>
</dbReference>
<reference evidence="6 7" key="1">
    <citation type="submission" date="2016-11" db="EMBL/GenBank/DDBJ databases">
        <authorList>
            <person name="Jaros S."/>
            <person name="Januszkiewicz K."/>
            <person name="Wedrychowicz H."/>
        </authorList>
    </citation>
    <scope>NUCLEOTIDE SEQUENCE [LARGE SCALE GENOMIC DNA]</scope>
    <source>
        <strain evidence="6 7">KHT3</strain>
    </source>
</reference>
<dbReference type="InterPro" id="IPR011658">
    <property type="entry name" value="PA14_dom"/>
</dbReference>
<dbReference type="PANTHER" id="PTHR42721:SF3">
    <property type="entry name" value="BETA-D-XYLOSIDASE 5-RELATED"/>
    <property type="match status" value="1"/>
</dbReference>
<dbReference type="GO" id="GO:0009044">
    <property type="term" value="F:xylan 1,4-beta-xylosidase activity"/>
    <property type="evidence" value="ECO:0007669"/>
    <property type="project" value="InterPro"/>
</dbReference>
<dbReference type="SUPFAM" id="SSF56988">
    <property type="entry name" value="Anthrax protective antigen"/>
    <property type="match status" value="1"/>
</dbReference>
<dbReference type="Gene3D" id="3.40.50.1700">
    <property type="entry name" value="Glycoside hydrolase family 3 C-terminal domain"/>
    <property type="match status" value="2"/>
</dbReference>
<dbReference type="InterPro" id="IPR002772">
    <property type="entry name" value="Glyco_hydro_3_C"/>
</dbReference>
<protein>
    <submittedName>
        <fullName evidence="6">Beta-glucosidase</fullName>
    </submittedName>
</protein>
<gene>
    <name evidence="6" type="ORF">SAMN05216463_10785</name>
</gene>
<dbReference type="Pfam" id="PF14310">
    <property type="entry name" value="Fn3-like"/>
    <property type="match status" value="1"/>
</dbReference>
<sequence>MKQFKILFASLAVLLFISAVPDKRTTIFVIGDSTAANKDTTGGKKERGWAMMLQQCFDANNIVVDNHAVNGRSSKSFIGEGRWDKVLKKIKPGDYVIIQFGHNDEKAQPDRHTDPGSTFDANLEKYITETRQRGGTPILMNCVVRRNFFVEAPQIADDEQLRTSTFKDGVKMIEGDKLIDTHGLYKEAPKAVARRMNCIFVDANRITHDLEQGLGREASKQLHMWFLPGTEPSEPKGKQDNTHYNILGATTVANLLADAICNEVPALKPYRKLPDYKNPQLSAAQRADDLLSLLTLEEKVSLMMDTSPAIPRLGIPQFQWWNEALHGIGRNGFATVFPITMAMAASWDDALLHRVFTAVSDEARVKAQQAKRSGDIKRYQSLSFWTPNINIFRDPRWGRGQETYGEDPYLTGKMGLAVVRGLQGVGYNGEDLGVSPYRKLLACAKHFAVHSGPEWNRHTFNIEDLPERDLWETYLPAFKALVQEGKVAEVMCAYQRIDGQACCAQTRYEQQILRDEWGFDGLITSDCGAIRDFLPRWHHVANDGAEASAKAVLAGTDVECGSEYKHLPEAVRRGDIKEADLDRSLRRLLIARFELGDFDSDELNPWTQIPESVVASDAHKQLALDMARKSIVLLQNRNNVLPLAKSSKIAVLGANAIDSVMMWGNYSGFATRTVTALEGIQQLAPQARFINGCGLTRNEVFESRFGQLRAPLGPKGMQVAYFNNTEMQGMPVTTVHLTSPTMLSNGGNTVFAPGVNLEHFSARLDATFIPEKDETVIFNIAGDDKVRLIVNGDTLVNIWKVRNRIQTAQQEMAVKARQHYRIQIDYVQESDYATLAFDIQHKVAPTHQQLLAQIGDAETVVFVGGISPKLEGEEMRVNEEGFKGGDRTNIELPKAQRETLAMLHKAGKRVIFVNCSGSAIALVPELESCDAIVQAWYGGELGGQALAEVLFGDYNPSGKLPITFYRNTDQLPDFLDYTMKNRTYRYFTGEALFPFGFGLSYTTFNIGKPIYKNGKLQVSVKNAGQKDGLETVQVYIRSLADKQGPLKTLRAYQQVELAAGQSKTISIALPRKSFELWDAKTNTMRVVPGKYEVMVGSSSADKDLKKIVVDIK</sequence>
<dbReference type="EMBL" id="FRBD01000007">
    <property type="protein sequence ID" value="SHK61955.1"/>
    <property type="molecule type" value="Genomic_DNA"/>
</dbReference>
<name>A0A1M6TY42_XYLRU</name>
<dbReference type="InterPro" id="IPR054850">
    <property type="entry name" value="Xylosidase_Xyl3A"/>
</dbReference>
<dbReference type="InterPro" id="IPR044993">
    <property type="entry name" value="BXL"/>
</dbReference>